<dbReference type="EMBL" id="VUNA01000008">
    <property type="protein sequence ID" value="MST70780.1"/>
    <property type="molecule type" value="Genomic_DNA"/>
</dbReference>
<evidence type="ECO:0000313" key="3">
    <source>
        <dbReference type="EMBL" id="MST70780.1"/>
    </source>
</evidence>
<organism evidence="3 4">
    <name type="scientific">Mogibacterium kristiansenii</name>
    <dbReference type="NCBI Taxonomy" id="2606708"/>
    <lineage>
        <taxon>Bacteria</taxon>
        <taxon>Bacillati</taxon>
        <taxon>Bacillota</taxon>
        <taxon>Clostridia</taxon>
        <taxon>Peptostreptococcales</taxon>
        <taxon>Anaerovoracaceae</taxon>
        <taxon>Mogibacterium</taxon>
    </lineage>
</organism>
<evidence type="ECO:0000313" key="4">
    <source>
        <dbReference type="Proteomes" id="UP000469424"/>
    </source>
</evidence>
<dbReference type="PANTHER" id="PTHR43794:SF11">
    <property type="entry name" value="AMIDOHYDROLASE-RELATED DOMAIN-CONTAINING PROTEIN"/>
    <property type="match status" value="1"/>
</dbReference>
<dbReference type="InterPro" id="IPR006680">
    <property type="entry name" value="Amidohydro-rel"/>
</dbReference>
<accession>A0A6N7X5I0</accession>
<protein>
    <submittedName>
        <fullName evidence="3">Amidohydrolase</fullName>
    </submittedName>
</protein>
<name>A0A6N7X5I0_9FIRM</name>
<feature type="domain" description="Amidohydrolase-related" evidence="2">
    <location>
        <begin position="54"/>
        <end position="403"/>
    </location>
</feature>
<dbReference type="SUPFAM" id="SSF51338">
    <property type="entry name" value="Composite domain of metallo-dependent hydrolases"/>
    <property type="match status" value="1"/>
</dbReference>
<dbReference type="Gene3D" id="3.20.20.140">
    <property type="entry name" value="Metal-dependent hydrolases"/>
    <property type="match status" value="1"/>
</dbReference>
<dbReference type="InterPro" id="IPR032466">
    <property type="entry name" value="Metal_Hydrolase"/>
</dbReference>
<evidence type="ECO:0000259" key="2">
    <source>
        <dbReference type="Pfam" id="PF01979"/>
    </source>
</evidence>
<keyword evidence="1 3" id="KW-0378">Hydrolase</keyword>
<dbReference type="CDD" id="cd01298">
    <property type="entry name" value="ATZ_TRZ_like"/>
    <property type="match status" value="1"/>
</dbReference>
<dbReference type="AlphaFoldDB" id="A0A6N7X5I0"/>
<dbReference type="PANTHER" id="PTHR43794">
    <property type="entry name" value="AMINOHYDROLASE SSNA-RELATED"/>
    <property type="match status" value="1"/>
</dbReference>
<dbReference type="Pfam" id="PF01979">
    <property type="entry name" value="Amidohydro_1"/>
    <property type="match status" value="1"/>
</dbReference>
<dbReference type="GO" id="GO:0016810">
    <property type="term" value="F:hydrolase activity, acting on carbon-nitrogen (but not peptide) bonds"/>
    <property type="evidence" value="ECO:0007669"/>
    <property type="project" value="InterPro"/>
</dbReference>
<proteinExistence type="predicted"/>
<evidence type="ECO:0000256" key="1">
    <source>
        <dbReference type="ARBA" id="ARBA00022801"/>
    </source>
</evidence>
<dbReference type="InterPro" id="IPR011059">
    <property type="entry name" value="Metal-dep_hydrolase_composite"/>
</dbReference>
<sequence length="435" mass="48271">MIFEKIGLIDSSFQYQSDMTVVTKGNRIVYIGSEKPSEEITREGGPVYDGTGKVLLPGFYNAHGHSPMCLMRGYGENLPLDEWLNNRIFPFEAKLYRKGVYWSTLLTMAESIRYGIVSTSDMYMFCDDMIRSISESGMKSNICHSVTNFTGAAPEKNPSFKNMKDLILMYDGFEDGRIHTDACLHAEYTNDEQTVRAVAEVAREFGVPIQVHVSETEKETRECMERHGGRTPVKYLSDMGFFDSPVTAAHCVWLNDEDRQILAEGKATVAVNATSNLKLGSGICDTPKLLKAGVSLALGTDSVASNNNLDFFEEMKLFALLEKIKGGADTIVRPEDVLYAATRAGALSQGREDCGLIQEGFKADLIVVDADVPNMQPVHSMLNNLVYSASGKDVRLTMVDGKVLYQDGEYTTIDLEKVMTETDNARKKILNSLNR</sequence>
<gene>
    <name evidence="3" type="ORF">FYJ65_05425</name>
</gene>
<keyword evidence="4" id="KW-1185">Reference proteome</keyword>
<dbReference type="Gene3D" id="2.30.40.10">
    <property type="entry name" value="Urease, subunit C, domain 1"/>
    <property type="match status" value="1"/>
</dbReference>
<dbReference type="Proteomes" id="UP000469424">
    <property type="component" value="Unassembled WGS sequence"/>
</dbReference>
<comment type="caution">
    <text evidence="3">The sequence shown here is derived from an EMBL/GenBank/DDBJ whole genome shotgun (WGS) entry which is preliminary data.</text>
</comment>
<dbReference type="InterPro" id="IPR050287">
    <property type="entry name" value="MTA/SAH_deaminase"/>
</dbReference>
<dbReference type="RefSeq" id="WP_154554342.1">
    <property type="nucleotide sequence ID" value="NZ_JAQXUZ010000002.1"/>
</dbReference>
<dbReference type="SUPFAM" id="SSF51556">
    <property type="entry name" value="Metallo-dependent hydrolases"/>
    <property type="match status" value="1"/>
</dbReference>
<reference evidence="3 4" key="1">
    <citation type="submission" date="2019-08" db="EMBL/GenBank/DDBJ databases">
        <title>In-depth cultivation of the pig gut microbiome towards novel bacterial diversity and tailored functional studies.</title>
        <authorList>
            <person name="Wylensek D."/>
            <person name="Hitch T.C.A."/>
            <person name="Clavel T."/>
        </authorList>
    </citation>
    <scope>NUCLEOTIDE SEQUENCE [LARGE SCALE GENOMIC DNA]</scope>
    <source>
        <strain evidence="3 4">WCA-MUC-591-APC-4B</strain>
    </source>
</reference>